<reference evidence="2" key="2">
    <citation type="submission" date="2020-09" db="EMBL/GenBank/DDBJ databases">
        <authorList>
            <person name="Sun Q."/>
            <person name="Zhou Y."/>
        </authorList>
    </citation>
    <scope>NUCLEOTIDE SEQUENCE</scope>
    <source>
        <strain evidence="2">CGMCC 4.7430</strain>
    </source>
</reference>
<evidence type="ECO:0000313" key="3">
    <source>
        <dbReference type="Proteomes" id="UP000660745"/>
    </source>
</evidence>
<dbReference type="AlphaFoldDB" id="A0A918AEX8"/>
<proteinExistence type="predicted"/>
<sequence length="91" mass="9415">MAIGPLYPRHTVPTVGPHAGAGCRPDGDEGGADLLVSRTTSPCLGGGVQVSVLIGRRERQAGVDGSIPHVDPRGSQYVKSHDLPLLVVPEI</sequence>
<dbReference type="Proteomes" id="UP000660745">
    <property type="component" value="Unassembled WGS sequence"/>
</dbReference>
<name>A0A918AEX8_9ACTN</name>
<evidence type="ECO:0000313" key="2">
    <source>
        <dbReference type="EMBL" id="GGP18666.1"/>
    </source>
</evidence>
<organism evidence="2 3">
    <name type="scientific">Nonomuraea glycinis</name>
    <dbReference type="NCBI Taxonomy" id="2047744"/>
    <lineage>
        <taxon>Bacteria</taxon>
        <taxon>Bacillati</taxon>
        <taxon>Actinomycetota</taxon>
        <taxon>Actinomycetes</taxon>
        <taxon>Streptosporangiales</taxon>
        <taxon>Streptosporangiaceae</taxon>
        <taxon>Nonomuraea</taxon>
    </lineage>
</organism>
<evidence type="ECO:0000256" key="1">
    <source>
        <dbReference type="SAM" id="MobiDB-lite"/>
    </source>
</evidence>
<feature type="region of interest" description="Disordered" evidence="1">
    <location>
        <begin position="1"/>
        <end position="26"/>
    </location>
</feature>
<reference evidence="2" key="1">
    <citation type="journal article" date="2014" name="Int. J. Syst. Evol. Microbiol.">
        <title>Complete genome sequence of Corynebacterium casei LMG S-19264T (=DSM 44701T), isolated from a smear-ripened cheese.</title>
        <authorList>
            <consortium name="US DOE Joint Genome Institute (JGI-PGF)"/>
            <person name="Walter F."/>
            <person name="Albersmeier A."/>
            <person name="Kalinowski J."/>
            <person name="Ruckert C."/>
        </authorList>
    </citation>
    <scope>NUCLEOTIDE SEQUENCE</scope>
    <source>
        <strain evidence="2">CGMCC 4.7430</strain>
    </source>
</reference>
<gene>
    <name evidence="2" type="ORF">GCM10012278_91580</name>
</gene>
<comment type="caution">
    <text evidence="2">The sequence shown here is derived from an EMBL/GenBank/DDBJ whole genome shotgun (WGS) entry which is preliminary data.</text>
</comment>
<keyword evidence="3" id="KW-1185">Reference proteome</keyword>
<accession>A0A918AEX8</accession>
<dbReference type="EMBL" id="BMNK01000032">
    <property type="protein sequence ID" value="GGP18666.1"/>
    <property type="molecule type" value="Genomic_DNA"/>
</dbReference>
<protein>
    <submittedName>
        <fullName evidence="2">Uncharacterized protein</fullName>
    </submittedName>
</protein>